<reference evidence="4 5" key="1">
    <citation type="submission" date="2020-08" db="EMBL/GenBank/DDBJ databases">
        <title>Genomic Encyclopedia of Type Strains, Phase IV (KMG-IV): sequencing the most valuable type-strain genomes for metagenomic binning, comparative biology and taxonomic classification.</title>
        <authorList>
            <person name="Goeker M."/>
        </authorList>
    </citation>
    <scope>NUCLEOTIDE SEQUENCE [LARGE SCALE GENOMIC DNA]</scope>
    <source>
        <strain evidence="4 5">YC6886</strain>
    </source>
</reference>
<dbReference type="RefSeq" id="WP_184016481.1">
    <property type="nucleotide sequence ID" value="NZ_JACHFD010000004.1"/>
</dbReference>
<dbReference type="Pfam" id="PF02397">
    <property type="entry name" value="Bac_transf"/>
    <property type="match status" value="1"/>
</dbReference>
<dbReference type="GO" id="GO:0016780">
    <property type="term" value="F:phosphotransferase activity, for other substituted phosphate groups"/>
    <property type="evidence" value="ECO:0007669"/>
    <property type="project" value="TreeGrafter"/>
</dbReference>
<proteinExistence type="inferred from homology"/>
<dbReference type="InterPro" id="IPR003362">
    <property type="entry name" value="Bact_transf"/>
</dbReference>
<feature type="transmembrane region" description="Helical" evidence="2">
    <location>
        <begin position="109"/>
        <end position="130"/>
    </location>
</feature>
<keyword evidence="4" id="KW-0808">Transferase</keyword>
<dbReference type="AlphaFoldDB" id="A0A840VAL5"/>
<feature type="domain" description="Bacterial sugar transferase" evidence="3">
    <location>
        <begin position="268"/>
        <end position="452"/>
    </location>
</feature>
<name>A0A840VAL5_9BACT</name>
<gene>
    <name evidence="4" type="ORF">HNR46_001073</name>
</gene>
<feature type="transmembrane region" description="Helical" evidence="2">
    <location>
        <begin position="12"/>
        <end position="37"/>
    </location>
</feature>
<dbReference type="Proteomes" id="UP000557717">
    <property type="component" value="Unassembled WGS sequence"/>
</dbReference>
<comment type="caution">
    <text evidence="4">The sequence shown here is derived from an EMBL/GenBank/DDBJ whole genome shotgun (WGS) entry which is preliminary data.</text>
</comment>
<evidence type="ECO:0000256" key="2">
    <source>
        <dbReference type="SAM" id="Phobius"/>
    </source>
</evidence>
<comment type="similarity">
    <text evidence="1">Belongs to the bacterial sugar transferase family.</text>
</comment>
<feature type="transmembrane region" description="Helical" evidence="2">
    <location>
        <begin position="270"/>
        <end position="294"/>
    </location>
</feature>
<dbReference type="EMBL" id="JACHFD010000004">
    <property type="protein sequence ID" value="MBB5350839.1"/>
    <property type="molecule type" value="Genomic_DNA"/>
</dbReference>
<protein>
    <submittedName>
        <fullName evidence="4">Lipopolysaccharide/colanic/teichoic acid biosynthesis glycosyltransferase</fullName>
    </submittedName>
</protein>
<organism evidence="4 5">
    <name type="scientific">Haloferula luteola</name>
    <dbReference type="NCBI Taxonomy" id="595692"/>
    <lineage>
        <taxon>Bacteria</taxon>
        <taxon>Pseudomonadati</taxon>
        <taxon>Verrucomicrobiota</taxon>
        <taxon>Verrucomicrobiia</taxon>
        <taxon>Verrucomicrobiales</taxon>
        <taxon>Verrucomicrobiaceae</taxon>
        <taxon>Haloferula</taxon>
    </lineage>
</organism>
<keyword evidence="5" id="KW-1185">Reference proteome</keyword>
<evidence type="ECO:0000313" key="5">
    <source>
        <dbReference type="Proteomes" id="UP000557717"/>
    </source>
</evidence>
<evidence type="ECO:0000256" key="1">
    <source>
        <dbReference type="ARBA" id="ARBA00006464"/>
    </source>
</evidence>
<keyword evidence="2" id="KW-1133">Transmembrane helix</keyword>
<dbReference type="PANTHER" id="PTHR30576">
    <property type="entry name" value="COLANIC BIOSYNTHESIS UDP-GLUCOSE LIPID CARRIER TRANSFERASE"/>
    <property type="match status" value="1"/>
</dbReference>
<dbReference type="PANTHER" id="PTHR30576:SF0">
    <property type="entry name" value="UNDECAPRENYL-PHOSPHATE N-ACETYLGALACTOSAMINYL 1-PHOSPHATE TRANSFERASE-RELATED"/>
    <property type="match status" value="1"/>
</dbReference>
<evidence type="ECO:0000259" key="3">
    <source>
        <dbReference type="Pfam" id="PF02397"/>
    </source>
</evidence>
<evidence type="ECO:0000313" key="4">
    <source>
        <dbReference type="EMBL" id="MBB5350839.1"/>
    </source>
</evidence>
<accession>A0A840VAL5</accession>
<keyword evidence="2" id="KW-0812">Transmembrane</keyword>
<keyword evidence="2" id="KW-0472">Membrane</keyword>
<sequence>MIDSRERGLFQLLVTFQVLGAMVLFTISSWVLLALAYGQNVPIHDYAKYGLVVVVALVFEAVSRPGYLRPGPGKMRRNAGAVSRRQLLWSVGAMVSLALFSRDDTISRGFFAVFGVVLFGFLYLTNYRMLNFLAEVGSKRLKNWKLRAMILGPREWCDSVGKEIGSLSSLLDIRGIHAMEDHESDPDACVRLAAETDVDLVVMPPRHMPYDLVARMMRQGDKLGYRCWMPLEITRRYGRRFDLQRIGSLDVLTPPTEPLQNTLNQFLKRLFDIAVSLPVVVFVLPPLCAMVKLIHWKWSRGPLFFMQERVGINGTKFRVIKFRTLHVANDQESRQVSKGDSRVFPGGNLLRKLSIDEIPQFLNVLFGDMSVVGPRPHMEAHDYEFREIFERYGVRRYVKPGVTGLAQAKGFRGEVNRPLDLRHRARLDAFYVAHWDLAMDVAIVFWTFVSVIRPPKTAY</sequence>
<feature type="transmembrane region" description="Helical" evidence="2">
    <location>
        <begin position="49"/>
        <end position="67"/>
    </location>
</feature>
<feature type="transmembrane region" description="Helical" evidence="2">
    <location>
        <begin position="87"/>
        <end position="103"/>
    </location>
</feature>